<evidence type="ECO:0000313" key="6">
    <source>
        <dbReference type="Proteomes" id="UP000730481"/>
    </source>
</evidence>
<dbReference type="PANTHER" id="PTHR15735">
    <property type="entry name" value="FCH AND DOUBLE SH3 DOMAINS PROTEIN"/>
    <property type="match status" value="1"/>
</dbReference>
<evidence type="ECO:0000259" key="4">
    <source>
        <dbReference type="PROSITE" id="PS50002"/>
    </source>
</evidence>
<feature type="domain" description="SH3" evidence="4">
    <location>
        <begin position="2"/>
        <end position="69"/>
    </location>
</feature>
<dbReference type="CDD" id="cd11773">
    <property type="entry name" value="SH3_Sla1p_1"/>
    <property type="match status" value="1"/>
</dbReference>
<comment type="caution">
    <text evidence="5">The sequence shown here is derived from an EMBL/GenBank/DDBJ whole genome shotgun (WGS) entry which is preliminary data.</text>
</comment>
<reference evidence="5" key="2">
    <citation type="submission" date="2020-02" db="EMBL/GenBank/DDBJ databases">
        <title>Identification and distribution of gene clusters putatively required for synthesis of sphingolipid metabolism inhibitors in phylogenetically diverse species of the filamentous fungus Fusarium.</title>
        <authorList>
            <person name="Kim H.-S."/>
            <person name="Busman M."/>
            <person name="Brown D.W."/>
            <person name="Divon H."/>
            <person name="Uhlig S."/>
            <person name="Proctor R.H."/>
        </authorList>
    </citation>
    <scope>NUCLEOTIDE SEQUENCE</scope>
    <source>
        <strain evidence="5">NRRL 25174</strain>
    </source>
</reference>
<protein>
    <submittedName>
        <fullName evidence="5">Cytoskeleton assembly control SLA1</fullName>
    </submittedName>
</protein>
<feature type="compositionally biased region" description="Pro residues" evidence="3">
    <location>
        <begin position="165"/>
        <end position="175"/>
    </location>
</feature>
<dbReference type="Pfam" id="PF00018">
    <property type="entry name" value="SH3_1"/>
    <property type="match status" value="1"/>
</dbReference>
<dbReference type="Proteomes" id="UP000730481">
    <property type="component" value="Unassembled WGS sequence"/>
</dbReference>
<evidence type="ECO:0000256" key="3">
    <source>
        <dbReference type="SAM" id="MobiDB-lite"/>
    </source>
</evidence>
<evidence type="ECO:0000256" key="1">
    <source>
        <dbReference type="ARBA" id="ARBA00022443"/>
    </source>
</evidence>
<dbReference type="Gene3D" id="2.30.30.40">
    <property type="entry name" value="SH3 Domains"/>
    <property type="match status" value="2"/>
</dbReference>
<dbReference type="SUPFAM" id="SSF50044">
    <property type="entry name" value="SH3-domain"/>
    <property type="match status" value="2"/>
</dbReference>
<feature type="compositionally biased region" description="Pro residues" evidence="3">
    <location>
        <begin position="136"/>
        <end position="149"/>
    </location>
</feature>
<feature type="compositionally biased region" description="Low complexity" evidence="3">
    <location>
        <begin position="150"/>
        <end position="164"/>
    </location>
</feature>
<proteinExistence type="predicted"/>
<dbReference type="PROSITE" id="PS50002">
    <property type="entry name" value="SH3"/>
    <property type="match status" value="1"/>
</dbReference>
<name>A0A9P5DRE6_9HYPO</name>
<dbReference type="InterPro" id="IPR036028">
    <property type="entry name" value="SH3-like_dom_sf"/>
</dbReference>
<sequence>MGFLGVYRAVYDYAPQAEGELAINDGDLLYILDKNGDDGWWKAKKKAGADDEEEPTGLIPGNYVEEAQPVDHARALFDYTRQTDEELSFHEDATLAVYDTSDPDWILTGLDGDFGFVPSNYIEMGALAESAQPSLSSPPPALPSRPPQAPSISSPEPEAASPDLPNDPAPAPPNPAAAIAGVMHGRPVSQQSAAPR</sequence>
<dbReference type="PRINTS" id="PR00452">
    <property type="entry name" value="SH3DOMAIN"/>
</dbReference>
<feature type="region of interest" description="Disordered" evidence="3">
    <location>
        <begin position="130"/>
        <end position="196"/>
    </location>
</feature>
<evidence type="ECO:0000313" key="5">
    <source>
        <dbReference type="EMBL" id="KAF4332590.1"/>
    </source>
</evidence>
<dbReference type="InterPro" id="IPR035800">
    <property type="entry name" value="Sla1_SH3_1"/>
</dbReference>
<dbReference type="Pfam" id="PF14604">
    <property type="entry name" value="SH3_9"/>
    <property type="match status" value="1"/>
</dbReference>
<dbReference type="InterPro" id="IPR001452">
    <property type="entry name" value="SH3_domain"/>
</dbReference>
<dbReference type="PANTHER" id="PTHR15735:SF21">
    <property type="entry name" value="PROTEIN NERVOUS WRECK"/>
    <property type="match status" value="1"/>
</dbReference>
<reference evidence="5" key="1">
    <citation type="journal article" date="2017" name="Mycologia">
        <title>Fusarium algeriense, sp. nov., a novel toxigenic crown rot pathogen of durum wheat from Algeria is nested in the Fusarium burgessii species complex.</title>
        <authorList>
            <person name="Laraba I."/>
            <person name="Keddad A."/>
            <person name="Boureghda H."/>
            <person name="Abdallah N."/>
            <person name="Vaughan M.M."/>
            <person name="Proctor R.H."/>
            <person name="Busman M."/>
            <person name="O'Donnell K."/>
        </authorList>
    </citation>
    <scope>NUCLEOTIDE SEQUENCE</scope>
    <source>
        <strain evidence="5">NRRL 25174</strain>
    </source>
</reference>
<organism evidence="5 6">
    <name type="scientific">Fusarium beomiforme</name>
    <dbReference type="NCBI Taxonomy" id="44412"/>
    <lineage>
        <taxon>Eukaryota</taxon>
        <taxon>Fungi</taxon>
        <taxon>Dikarya</taxon>
        <taxon>Ascomycota</taxon>
        <taxon>Pezizomycotina</taxon>
        <taxon>Sordariomycetes</taxon>
        <taxon>Hypocreomycetidae</taxon>
        <taxon>Hypocreales</taxon>
        <taxon>Nectriaceae</taxon>
        <taxon>Fusarium</taxon>
        <taxon>Fusarium burgessii species complex</taxon>
    </lineage>
</organism>
<dbReference type="SMART" id="SM00326">
    <property type="entry name" value="SH3"/>
    <property type="match status" value="2"/>
</dbReference>
<keyword evidence="1 2" id="KW-0728">SH3 domain</keyword>
<dbReference type="AlphaFoldDB" id="A0A9P5DRE6"/>
<evidence type="ECO:0000256" key="2">
    <source>
        <dbReference type="PROSITE-ProRule" id="PRU00192"/>
    </source>
</evidence>
<dbReference type="EMBL" id="PVQB02001036">
    <property type="protein sequence ID" value="KAF4332590.1"/>
    <property type="molecule type" value="Genomic_DNA"/>
</dbReference>
<accession>A0A9P5DRE6</accession>
<feature type="non-terminal residue" evidence="5">
    <location>
        <position position="196"/>
    </location>
</feature>
<keyword evidence="6" id="KW-1185">Reference proteome</keyword>
<gene>
    <name evidence="5" type="ORF">FBEOM_13637</name>
</gene>
<dbReference type="OrthoDB" id="26539at2759"/>